<proteinExistence type="predicted"/>
<reference evidence="1 2" key="2">
    <citation type="submission" date="2019-09" db="EMBL/GenBank/DDBJ databases">
        <authorList>
            <person name="Jin C."/>
        </authorList>
    </citation>
    <scope>NUCLEOTIDE SEQUENCE [LARGE SCALE GENOMIC DNA]</scope>
    <source>
        <strain evidence="1 2">BN140002</strain>
    </source>
</reference>
<gene>
    <name evidence="1" type="ORF">F0L46_17675</name>
</gene>
<reference evidence="1 2" key="1">
    <citation type="submission" date="2019-09" db="EMBL/GenBank/DDBJ databases">
        <title>Salinarimonas rosea gen. nov., sp. nov., a new member of the a-2 subgroup of the Proteobacteria.</title>
        <authorList>
            <person name="Liu J."/>
        </authorList>
    </citation>
    <scope>NUCLEOTIDE SEQUENCE [LARGE SCALE GENOMIC DNA]</scope>
    <source>
        <strain evidence="1 2">BN140002</strain>
    </source>
</reference>
<sequence length="261" mass="28735">MREVSGRTGLSFKTHAFQRIWADLVAECSEGHSVTLGGEVIRMAACRIKGVDRWCLHESALPLIVASVEPPPQRLPRPPGWLMLCEAAELLAGRVDPKVMAQAWRHIAERALKGEAPKLFGTPSGLVRMHLTGLNRWVVATSEVEGLARVLERVFPALPHGFITSEDIRQRLFREVRPLVPGLLAHLHGSSVRMAPRPGVDDGPSVRRCFHTGQPIHCLDEQTLPAFTALAGDTFDRMIARELEADEALDADDDVSVNFAP</sequence>
<evidence type="ECO:0000313" key="1">
    <source>
        <dbReference type="EMBL" id="KAA2235871.1"/>
    </source>
</evidence>
<name>A0A5B2VA32_9HYPH</name>
<comment type="caution">
    <text evidence="1">The sequence shown here is derived from an EMBL/GenBank/DDBJ whole genome shotgun (WGS) entry which is preliminary data.</text>
</comment>
<dbReference type="RefSeq" id="WP_149819961.1">
    <property type="nucleotide sequence ID" value="NZ_VUOA01000032.1"/>
</dbReference>
<dbReference type="Proteomes" id="UP000323142">
    <property type="component" value="Unassembled WGS sequence"/>
</dbReference>
<protein>
    <submittedName>
        <fullName evidence="1">Uncharacterized protein</fullName>
    </submittedName>
</protein>
<dbReference type="AlphaFoldDB" id="A0A5B2VA32"/>
<keyword evidence="2" id="KW-1185">Reference proteome</keyword>
<evidence type="ECO:0000313" key="2">
    <source>
        <dbReference type="Proteomes" id="UP000323142"/>
    </source>
</evidence>
<organism evidence="1 2">
    <name type="scientific">Salinarimonas soli</name>
    <dbReference type="NCBI Taxonomy" id="1638099"/>
    <lineage>
        <taxon>Bacteria</taxon>
        <taxon>Pseudomonadati</taxon>
        <taxon>Pseudomonadota</taxon>
        <taxon>Alphaproteobacteria</taxon>
        <taxon>Hyphomicrobiales</taxon>
        <taxon>Salinarimonadaceae</taxon>
        <taxon>Salinarimonas</taxon>
    </lineage>
</organism>
<dbReference type="EMBL" id="VUOA01000032">
    <property type="protein sequence ID" value="KAA2235871.1"/>
    <property type="molecule type" value="Genomic_DNA"/>
</dbReference>
<accession>A0A5B2VA32</accession>